<feature type="coiled-coil region" evidence="1">
    <location>
        <begin position="90"/>
        <end position="117"/>
    </location>
</feature>
<name>A0ABS3YIG6_9BACT</name>
<dbReference type="SUPFAM" id="SSF52540">
    <property type="entry name" value="P-loop containing nucleoside triphosphate hydrolases"/>
    <property type="match status" value="1"/>
</dbReference>
<evidence type="ECO:0000256" key="1">
    <source>
        <dbReference type="SAM" id="Coils"/>
    </source>
</evidence>
<proteinExistence type="predicted"/>
<protein>
    <submittedName>
        <fullName evidence="3">AAA family ATPase</fullName>
    </submittedName>
</protein>
<dbReference type="Gene3D" id="3.40.50.300">
    <property type="entry name" value="P-loop containing nucleotide triphosphate hydrolases"/>
    <property type="match status" value="2"/>
</dbReference>
<dbReference type="EMBL" id="JAGHKP010000003">
    <property type="protein sequence ID" value="MBO9154429.1"/>
    <property type="molecule type" value="Genomic_DNA"/>
</dbReference>
<reference evidence="4" key="1">
    <citation type="submission" date="2021-03" db="EMBL/GenBank/DDBJ databases">
        <title>Assistant Professor.</title>
        <authorList>
            <person name="Huq M.A."/>
        </authorList>
    </citation>
    <scope>NUCLEOTIDE SEQUENCE [LARGE SCALE GENOMIC DNA]</scope>
    <source>
        <strain evidence="4">MAH-28</strain>
    </source>
</reference>
<accession>A0ABS3YIG6</accession>
<dbReference type="InterPro" id="IPR026866">
    <property type="entry name" value="CR006_AAA"/>
</dbReference>
<dbReference type="RefSeq" id="WP_209147546.1">
    <property type="nucleotide sequence ID" value="NZ_JAGHKP010000003.1"/>
</dbReference>
<dbReference type="CDD" id="cd00267">
    <property type="entry name" value="ABC_ATPase"/>
    <property type="match status" value="1"/>
</dbReference>
<evidence type="ECO:0000313" key="4">
    <source>
        <dbReference type="Proteomes" id="UP000679126"/>
    </source>
</evidence>
<sequence length="750" mass="86166">MIKSLSLNNVATYTEECIVSPTMVNYIFGANGSGKTTLAKVIADHTRWSSCRIEYTKRPIERLVYNKDFVNENFSQSSEVKGIFTLGKNSKEVQDAIKSLKSDLTNVEDDIGAVEKSIKKSESNLQEAYETAQGQAWRKKTQYDKYFKTAFTGFNGGKKTFFDKLISINPPTSQIDEKILIEKCEKLYNSALSIFNYLPNLDYTTLLNLSQKDILTRRVVGKEDIPFGKLINFLGNSDWVKKGLDYVPNDDICPFCQQDLNSDIIKNLQDFFNEDFRDSLEEITNIGKEYVKQSDILKGQFDSILSSNVSFLNYEAVTSKIALAKEQMEKNIASLRNKFNNPSQQVFLDSLSSVLNEIDDFINMSNKAIKENNDLLNNLIKAKENLVLEVWSFTRGLLSNELDVYFKARDIFEKANSKQQLRLVELKQKRKDLTIELHYKESQITSISHSVTEINKILTSFGFTGFHVAESENNGYYKIEREDGSAGKETLSEGEYNFLTFLYFFHLIKGNFESNGINTDRIVVIDDPVSSLDSSTLFVVSNLVKSVVREIKSQKSTIKQIFVLTHNVYFYKEITYLGSGKNNTKNESYWLIRKLENCSRIAMYEANPISTAYQLLWKELESPKTVNPITIFNTLRRILEYYFQVIGGINYEEVIHKFDGEDLLVCKTLLSWINDGSHSVYEDMILSNDVESIEKYLLVFKRIFVKLGHERHYCMMMKIEPSREKNELMEEDNDETKEELAKQALANVGS</sequence>
<keyword evidence="1" id="KW-0175">Coiled coil</keyword>
<organism evidence="3 4">
    <name type="scientific">Chitinophaga chungangae</name>
    <dbReference type="NCBI Taxonomy" id="2821488"/>
    <lineage>
        <taxon>Bacteria</taxon>
        <taxon>Pseudomonadati</taxon>
        <taxon>Bacteroidota</taxon>
        <taxon>Chitinophagia</taxon>
        <taxon>Chitinophagales</taxon>
        <taxon>Chitinophagaceae</taxon>
        <taxon>Chitinophaga</taxon>
    </lineage>
</organism>
<feature type="coiled-coil region" evidence="1">
    <location>
        <begin position="416"/>
        <end position="443"/>
    </location>
</feature>
<keyword evidence="4" id="KW-1185">Reference proteome</keyword>
<dbReference type="Proteomes" id="UP000679126">
    <property type="component" value="Unassembled WGS sequence"/>
</dbReference>
<evidence type="ECO:0000259" key="2">
    <source>
        <dbReference type="Pfam" id="PF13166"/>
    </source>
</evidence>
<feature type="domain" description="Protein CR006 P-loop" evidence="2">
    <location>
        <begin position="15"/>
        <end position="704"/>
    </location>
</feature>
<dbReference type="PANTHER" id="PTHR32182:SF22">
    <property type="entry name" value="ATP-DEPENDENT ENDONUCLEASE, OLD FAMILY-RELATED"/>
    <property type="match status" value="1"/>
</dbReference>
<evidence type="ECO:0000313" key="3">
    <source>
        <dbReference type="EMBL" id="MBO9154429.1"/>
    </source>
</evidence>
<comment type="caution">
    <text evidence="3">The sequence shown here is derived from an EMBL/GenBank/DDBJ whole genome shotgun (WGS) entry which is preliminary data.</text>
</comment>
<gene>
    <name evidence="3" type="ORF">J7I43_19545</name>
</gene>
<dbReference type="Pfam" id="PF13166">
    <property type="entry name" value="AAA_13"/>
    <property type="match status" value="1"/>
</dbReference>
<dbReference type="PANTHER" id="PTHR32182">
    <property type="entry name" value="DNA REPLICATION AND REPAIR PROTEIN RECF"/>
    <property type="match status" value="1"/>
</dbReference>
<dbReference type="InterPro" id="IPR027417">
    <property type="entry name" value="P-loop_NTPase"/>
</dbReference>